<feature type="region of interest" description="Disordered" evidence="1">
    <location>
        <begin position="125"/>
        <end position="145"/>
    </location>
</feature>
<organism evidence="2 3">
    <name type="scientific">Aeoliella mucimassa</name>
    <dbReference type="NCBI Taxonomy" id="2527972"/>
    <lineage>
        <taxon>Bacteria</taxon>
        <taxon>Pseudomonadati</taxon>
        <taxon>Planctomycetota</taxon>
        <taxon>Planctomycetia</taxon>
        <taxon>Pirellulales</taxon>
        <taxon>Lacipirellulaceae</taxon>
        <taxon>Aeoliella</taxon>
    </lineage>
</organism>
<dbReference type="PROSITE" id="PS51257">
    <property type="entry name" value="PROKAR_LIPOPROTEIN"/>
    <property type="match status" value="1"/>
</dbReference>
<gene>
    <name evidence="2" type="ORF">Pan181_33070</name>
</gene>
<feature type="compositionally biased region" description="Acidic residues" evidence="1">
    <location>
        <begin position="134"/>
        <end position="145"/>
    </location>
</feature>
<dbReference type="KEGG" id="amuc:Pan181_33070"/>
<evidence type="ECO:0000256" key="1">
    <source>
        <dbReference type="SAM" id="MobiDB-lite"/>
    </source>
</evidence>
<dbReference type="Proteomes" id="UP000315750">
    <property type="component" value="Chromosome"/>
</dbReference>
<evidence type="ECO:0000313" key="3">
    <source>
        <dbReference type="Proteomes" id="UP000315750"/>
    </source>
</evidence>
<keyword evidence="3" id="KW-1185">Reference proteome</keyword>
<accession>A0A518AQV7</accession>
<sequence>MALQQQREQQVLGAGWLQWSLAACLLTILVGCGGGSGETAHLEGQVTIHGQALPADATGELTFQPVDGGKTVKAEIIDSKYDCPKSPTGEVIVKFFITSPSGPKRINQRTGEEYQEKANLVPAGSAPGVSITVTEDDPSLDFDLN</sequence>
<proteinExistence type="predicted"/>
<evidence type="ECO:0000313" key="2">
    <source>
        <dbReference type="EMBL" id="QDU57093.1"/>
    </source>
</evidence>
<dbReference type="AlphaFoldDB" id="A0A518AQV7"/>
<dbReference type="OrthoDB" id="286322at2"/>
<name>A0A518AQV7_9BACT</name>
<protein>
    <submittedName>
        <fullName evidence="2">Uncharacterized protein</fullName>
    </submittedName>
</protein>
<reference evidence="2 3" key="1">
    <citation type="submission" date="2019-02" db="EMBL/GenBank/DDBJ databases">
        <title>Deep-cultivation of Planctomycetes and their phenomic and genomic characterization uncovers novel biology.</title>
        <authorList>
            <person name="Wiegand S."/>
            <person name="Jogler M."/>
            <person name="Boedeker C."/>
            <person name="Pinto D."/>
            <person name="Vollmers J."/>
            <person name="Rivas-Marin E."/>
            <person name="Kohn T."/>
            <person name="Peeters S.H."/>
            <person name="Heuer A."/>
            <person name="Rast P."/>
            <person name="Oberbeckmann S."/>
            <person name="Bunk B."/>
            <person name="Jeske O."/>
            <person name="Meyerdierks A."/>
            <person name="Storesund J.E."/>
            <person name="Kallscheuer N."/>
            <person name="Luecker S."/>
            <person name="Lage O.M."/>
            <person name="Pohl T."/>
            <person name="Merkel B.J."/>
            <person name="Hornburger P."/>
            <person name="Mueller R.-W."/>
            <person name="Bruemmer F."/>
            <person name="Labrenz M."/>
            <person name="Spormann A.M."/>
            <person name="Op den Camp H."/>
            <person name="Overmann J."/>
            <person name="Amann R."/>
            <person name="Jetten M.S.M."/>
            <person name="Mascher T."/>
            <person name="Medema M.H."/>
            <person name="Devos D.P."/>
            <person name="Kaster A.-K."/>
            <person name="Ovreas L."/>
            <person name="Rohde M."/>
            <person name="Galperin M.Y."/>
            <person name="Jogler C."/>
        </authorList>
    </citation>
    <scope>NUCLEOTIDE SEQUENCE [LARGE SCALE GENOMIC DNA]</scope>
    <source>
        <strain evidence="2 3">Pan181</strain>
    </source>
</reference>
<dbReference type="RefSeq" id="WP_145248013.1">
    <property type="nucleotide sequence ID" value="NZ_CP036278.1"/>
</dbReference>
<dbReference type="EMBL" id="CP036278">
    <property type="protein sequence ID" value="QDU57093.1"/>
    <property type="molecule type" value="Genomic_DNA"/>
</dbReference>